<dbReference type="Pfam" id="PF02738">
    <property type="entry name" value="MoCoBD_1"/>
    <property type="match status" value="1"/>
</dbReference>
<accession>A0A7Y0FN74</accession>
<evidence type="ECO:0000256" key="2">
    <source>
        <dbReference type="ARBA" id="ARBA00001974"/>
    </source>
</evidence>
<dbReference type="GO" id="GO:0016491">
    <property type="term" value="F:oxidoreductase activity"/>
    <property type="evidence" value="ECO:0007669"/>
    <property type="project" value="UniProtKB-KW"/>
</dbReference>
<dbReference type="InterPro" id="IPR036856">
    <property type="entry name" value="Ald_Oxase/Xan_DH_a/b_sf"/>
</dbReference>
<dbReference type="PANTHER" id="PTHR11908">
    <property type="entry name" value="XANTHINE DEHYDROGENASE"/>
    <property type="match status" value="1"/>
</dbReference>
<comment type="similarity">
    <text evidence="3">Belongs to the xanthine dehydrogenase family.</text>
</comment>
<evidence type="ECO:0000256" key="3">
    <source>
        <dbReference type="ARBA" id="ARBA00006849"/>
    </source>
</evidence>
<comment type="caution">
    <text evidence="13">The sequence shown here is derived from an EMBL/GenBank/DDBJ whole genome shotgun (WGS) entry which is preliminary data.</text>
</comment>
<organism evidence="13 14">
    <name type="scientific">Hymenobacter polaris</name>
    <dbReference type="NCBI Taxonomy" id="2682546"/>
    <lineage>
        <taxon>Bacteria</taxon>
        <taxon>Pseudomonadati</taxon>
        <taxon>Bacteroidota</taxon>
        <taxon>Cytophagia</taxon>
        <taxon>Cytophagales</taxon>
        <taxon>Hymenobacteraceae</taxon>
        <taxon>Hymenobacter</taxon>
    </lineage>
</organism>
<evidence type="ECO:0000256" key="1">
    <source>
        <dbReference type="ARBA" id="ARBA00001924"/>
    </source>
</evidence>
<evidence type="ECO:0000259" key="12">
    <source>
        <dbReference type="SMART" id="SM01008"/>
    </source>
</evidence>
<dbReference type="InterPro" id="IPR008274">
    <property type="entry name" value="AldOxase/xan_DH_MoCoBD1"/>
</dbReference>
<dbReference type="PANTHER" id="PTHR11908:SF132">
    <property type="entry name" value="ALDEHYDE OXIDASE 1-RELATED"/>
    <property type="match status" value="1"/>
</dbReference>
<keyword evidence="8" id="KW-0408">Iron</keyword>
<sequence>MNHLDPHRHVRGESQYLDDVPEQQGTLFAAVYESPVAHGVLKGLDLSAARRAPGVARILTAQDVPGRNQIGGIVPDEPLLAEGHVHFRGQPVALVLARTERQAHAALRLIQADIELLPVITDPRKAAALGEFIVPPRTFRIGDSTGAFAGCAHVFEGVAESGGQEHLYIETQGAYAFPTELGGVRIISSTQGPTAVQRHCAVVLGLGMHQVEVDVTRLGGGFGGKEDQATPWGCLAALGAYLTRKPVKLVLDRMADMRMTGKRHPYSSDFKIGLDADLKIVAYEVQYYQNAGAAADLSPAVLERTLFHTTNAYHIPNVTATAHSCRTNLPPNTAFRGFGGPQGMFVMESAIVRAAEALGVAPAEIQRRNLLREGDLFPYRQPAELCHAEQAWDVAAERFDLPGLRAEVEAFNAANKLFKKGLSVMPICFGISFTKTFMNQAHALVHIYTDGSVGISTAAVEMGQGVNTKIAQVAARTLGISIHRVKIESTNTTRVANTSPSAASATADLNGQATLLACQRLRERLLRLAGAEYTVDYEGIEIKDEQVLAAGIPAETTWEKLVLLAYVRRVSLSENAHYATPGVHFDASTESGHPFAYHVYGTALTTATVDCLRGTYTIDAVRIAHDFGQSFSPAIDQGQIEGGVVQGIGWMTLEEVSYNQEGRLLSNSLNSYKIPDLYSVPAVLDVHFLDTPGHPRAVLRSKAVGEPPLMYGIGAYFALRNAIRAFRPGAALPLVAPMTPERVLGGLYPEAVAEPAGVAVG</sequence>
<dbReference type="InterPro" id="IPR016208">
    <property type="entry name" value="Ald_Oxase/xanthine_DH-like"/>
</dbReference>
<comment type="cofactor">
    <cofactor evidence="2">
        <name>FAD</name>
        <dbReference type="ChEBI" id="CHEBI:57692"/>
    </cofactor>
</comment>
<dbReference type="AlphaFoldDB" id="A0A7Y0FN74"/>
<reference evidence="13 14" key="1">
    <citation type="submission" date="2020-04" db="EMBL/GenBank/DDBJ databases">
        <title>Hymenobacter polaris sp. nov., isolated from Arctic soil.</title>
        <authorList>
            <person name="Dahal R.H."/>
        </authorList>
    </citation>
    <scope>NUCLEOTIDE SEQUENCE [LARGE SCALE GENOMIC DNA]</scope>
    <source>
        <strain evidence="13 14">RP-2-7</strain>
    </source>
</reference>
<evidence type="ECO:0000256" key="9">
    <source>
        <dbReference type="ARBA" id="ARBA00023014"/>
    </source>
</evidence>
<evidence type="ECO:0000256" key="8">
    <source>
        <dbReference type="ARBA" id="ARBA00023004"/>
    </source>
</evidence>
<evidence type="ECO:0000256" key="4">
    <source>
        <dbReference type="ARBA" id="ARBA00022505"/>
    </source>
</evidence>
<evidence type="ECO:0000256" key="10">
    <source>
        <dbReference type="ARBA" id="ARBA00034078"/>
    </source>
</evidence>
<gene>
    <name evidence="13" type="ORF">HHL22_13820</name>
</gene>
<evidence type="ECO:0000256" key="11">
    <source>
        <dbReference type="ARBA" id="ARBA00053029"/>
    </source>
</evidence>
<keyword evidence="6" id="KW-0479">Metal-binding</keyword>
<proteinExistence type="inferred from homology"/>
<dbReference type="Pfam" id="PF20256">
    <property type="entry name" value="MoCoBD_2"/>
    <property type="match status" value="1"/>
</dbReference>
<dbReference type="InterPro" id="IPR037165">
    <property type="entry name" value="AldOxase/xan_DH_Mopterin-bd_sf"/>
</dbReference>
<dbReference type="GO" id="GO:0005506">
    <property type="term" value="F:iron ion binding"/>
    <property type="evidence" value="ECO:0007669"/>
    <property type="project" value="InterPro"/>
</dbReference>
<comment type="cofactor">
    <cofactor evidence="10">
        <name>[2Fe-2S] cluster</name>
        <dbReference type="ChEBI" id="CHEBI:190135"/>
    </cofactor>
</comment>
<name>A0A7Y0FN74_9BACT</name>
<dbReference type="SUPFAM" id="SSF54665">
    <property type="entry name" value="CO dehydrogenase molybdoprotein N-domain-like"/>
    <property type="match status" value="1"/>
</dbReference>
<dbReference type="InterPro" id="IPR000674">
    <property type="entry name" value="Ald_Oxase/Xan_DH_a/b"/>
</dbReference>
<dbReference type="InterPro" id="IPR046867">
    <property type="entry name" value="AldOxase/xan_DH_MoCoBD2"/>
</dbReference>
<comment type="cofactor">
    <cofactor evidence="11">
        <name>Mo-molybdopterin cytosine dinucleotide</name>
        <dbReference type="ChEBI" id="CHEBI:71308"/>
    </cofactor>
</comment>
<evidence type="ECO:0000256" key="6">
    <source>
        <dbReference type="ARBA" id="ARBA00022723"/>
    </source>
</evidence>
<dbReference type="Gene3D" id="3.90.1170.50">
    <property type="entry name" value="Aldehyde oxidase/xanthine dehydrogenase, a/b hammerhead"/>
    <property type="match status" value="1"/>
</dbReference>
<evidence type="ECO:0000256" key="5">
    <source>
        <dbReference type="ARBA" id="ARBA00022714"/>
    </source>
</evidence>
<feature type="domain" description="Aldehyde oxidase/xanthine dehydrogenase a/b hammerhead" evidence="12">
    <location>
        <begin position="11"/>
        <end position="118"/>
    </location>
</feature>
<evidence type="ECO:0000313" key="13">
    <source>
        <dbReference type="EMBL" id="NML66286.1"/>
    </source>
</evidence>
<dbReference type="SMART" id="SM01008">
    <property type="entry name" value="Ald_Xan_dh_C"/>
    <property type="match status" value="1"/>
</dbReference>
<dbReference type="FunFam" id="3.30.365.10:FF:000001">
    <property type="entry name" value="Xanthine dehydrogenase oxidase"/>
    <property type="match status" value="1"/>
</dbReference>
<dbReference type="GO" id="GO:0051537">
    <property type="term" value="F:2 iron, 2 sulfur cluster binding"/>
    <property type="evidence" value="ECO:0007669"/>
    <property type="project" value="UniProtKB-KW"/>
</dbReference>
<dbReference type="FunFam" id="3.30.365.10:FF:000002">
    <property type="entry name" value="Xanthine dehydrogenase oxidase"/>
    <property type="match status" value="1"/>
</dbReference>
<dbReference type="RefSeq" id="WP_169531936.1">
    <property type="nucleotide sequence ID" value="NZ_JABBGH010000002.1"/>
</dbReference>
<keyword evidence="7" id="KW-0560">Oxidoreductase</keyword>
<protein>
    <submittedName>
        <fullName evidence="13">Molybdopterin-dependent oxidoreductase</fullName>
    </submittedName>
</protein>
<comment type="cofactor">
    <cofactor evidence="1">
        <name>Mo-molybdopterin</name>
        <dbReference type="ChEBI" id="CHEBI:71302"/>
    </cofactor>
</comment>
<dbReference type="Gene3D" id="3.30.365.10">
    <property type="entry name" value="Aldehyde oxidase/xanthine dehydrogenase, molybdopterin binding domain"/>
    <property type="match status" value="4"/>
</dbReference>
<keyword evidence="5" id="KW-0001">2Fe-2S</keyword>
<keyword evidence="4" id="KW-0500">Molybdenum</keyword>
<dbReference type="EMBL" id="JABBGH010000002">
    <property type="protein sequence ID" value="NML66286.1"/>
    <property type="molecule type" value="Genomic_DNA"/>
</dbReference>
<dbReference type="Proteomes" id="UP000559626">
    <property type="component" value="Unassembled WGS sequence"/>
</dbReference>
<keyword evidence="9" id="KW-0411">Iron-sulfur</keyword>
<keyword evidence="14" id="KW-1185">Reference proteome</keyword>
<dbReference type="Pfam" id="PF01315">
    <property type="entry name" value="Ald_Xan_dh_C"/>
    <property type="match status" value="1"/>
</dbReference>
<dbReference type="SUPFAM" id="SSF56003">
    <property type="entry name" value="Molybdenum cofactor-binding domain"/>
    <property type="match status" value="1"/>
</dbReference>
<evidence type="ECO:0000313" key="14">
    <source>
        <dbReference type="Proteomes" id="UP000559626"/>
    </source>
</evidence>
<evidence type="ECO:0000256" key="7">
    <source>
        <dbReference type="ARBA" id="ARBA00023002"/>
    </source>
</evidence>